<feature type="compositionally biased region" description="Basic and acidic residues" evidence="1">
    <location>
        <begin position="340"/>
        <end position="357"/>
    </location>
</feature>
<name>A0ABR0F1Q4_ZASCE</name>
<feature type="compositionally biased region" description="Basic residues" evidence="1">
    <location>
        <begin position="309"/>
        <end position="319"/>
    </location>
</feature>
<feature type="compositionally biased region" description="Low complexity" evidence="1">
    <location>
        <begin position="457"/>
        <end position="476"/>
    </location>
</feature>
<evidence type="ECO:0000313" key="2">
    <source>
        <dbReference type="EMBL" id="KAK4507879.1"/>
    </source>
</evidence>
<dbReference type="Proteomes" id="UP001305779">
    <property type="component" value="Unassembled WGS sequence"/>
</dbReference>
<organism evidence="2 3">
    <name type="scientific">Zasmidium cellare</name>
    <name type="common">Wine cellar mold</name>
    <name type="synonym">Racodium cellare</name>
    <dbReference type="NCBI Taxonomy" id="395010"/>
    <lineage>
        <taxon>Eukaryota</taxon>
        <taxon>Fungi</taxon>
        <taxon>Dikarya</taxon>
        <taxon>Ascomycota</taxon>
        <taxon>Pezizomycotina</taxon>
        <taxon>Dothideomycetes</taxon>
        <taxon>Dothideomycetidae</taxon>
        <taxon>Mycosphaerellales</taxon>
        <taxon>Mycosphaerellaceae</taxon>
        <taxon>Zasmidium</taxon>
    </lineage>
</organism>
<sequence length="853" mass="92087">MFAPPPPPTLTREEVDRRLAAQRRGRPSTTESTAQRTNSPSSCTTREQQQNATSTSRNRSLHSSPPETPPPRTPPPLAPHERGGGIDRRAIGSPRPDTSAARRTLPVFEEPRRAPAPPKRPPRPPSELFLPPPPEPPKHGRVPISRPSRVDESPPPPPIPDKSPLRQVVNVQREEKAALSPRPLFSDMSFSKPATPPPSKPIPARSISGSIISTISGARTPTKTPSKQQPSLTEATFNAALARMKARARRDSGSSTDSHSTASSSLDPGSLGRSLTAPPSLDRVSSFSSLKAAKGAVLLRGGGSARSPTKARHVRKHSGRSLDSHRMNTAAHMRAALLEAEDRKRVKRPDSISKAERPLAPPSAPTRWKKRRKGETMSMLLDAGFFPVEEIIYGKNKKPKRPPSELSFRINLPPRLSFIEKDLPTTPSSITTTPTEVYHRQTSPTTPRSGRARNRRSGGSTRRPLSQISESEVNVEGNGGGGVGLRKESEQISPTRLAAIPEDSAAGENSPPPSGVSTPVATQIHLRGGSVLTVTPPELTAWQPTIYIHGPIKLPTPQIMPRKNSVASLEPFQEAIDQVYQHALAIPRRRSDDMVTDDICEFFDEFGFEMVSFDGDRLSPVDSALDEVEEMEYETELERFSTPPNEQPVASPVEVVIAKEILETAASKPPPGPVPTVVLPVPQVIAPPVENEETLRARGIARLSRSSAGSFPANERKDSLTIGKDREGSLPLLPPPEESMLDAVLQPSHGKGASYAASVQSSRRGRDSTSYATSTHSSRFGKDSASVHSSQIGAGGQGMEWDDDVEEIDAGSAWVAPVAAPKKPGISRGLSTRKTRNPVAKMRRLVATASTIL</sequence>
<reference evidence="2 3" key="1">
    <citation type="journal article" date="2023" name="G3 (Bethesda)">
        <title>A chromosome-level genome assembly of Zasmidium syzygii isolated from banana leaves.</title>
        <authorList>
            <person name="van Westerhoven A.C."/>
            <person name="Mehrabi R."/>
            <person name="Talebi R."/>
            <person name="Steentjes M.B.F."/>
            <person name="Corcolon B."/>
            <person name="Chong P.A."/>
            <person name="Kema G.H.J."/>
            <person name="Seidl M.F."/>
        </authorList>
    </citation>
    <scope>NUCLEOTIDE SEQUENCE [LARGE SCALE GENOMIC DNA]</scope>
    <source>
        <strain evidence="2 3">P124</strain>
    </source>
</reference>
<feature type="compositionally biased region" description="Low complexity" evidence="1">
    <location>
        <begin position="424"/>
        <end position="435"/>
    </location>
</feature>
<evidence type="ECO:0000313" key="3">
    <source>
        <dbReference type="Proteomes" id="UP001305779"/>
    </source>
</evidence>
<accession>A0ABR0F1Q4</accession>
<feature type="compositionally biased region" description="Pro residues" evidence="1">
    <location>
        <begin position="66"/>
        <end position="78"/>
    </location>
</feature>
<feature type="region of interest" description="Disordered" evidence="1">
    <location>
        <begin position="419"/>
        <end position="492"/>
    </location>
</feature>
<feature type="compositionally biased region" description="Pro residues" evidence="1">
    <location>
        <begin position="114"/>
        <end position="135"/>
    </location>
</feature>
<feature type="compositionally biased region" description="Low complexity" evidence="1">
    <location>
        <begin position="202"/>
        <end position="220"/>
    </location>
</feature>
<feature type="compositionally biased region" description="Polar residues" evidence="1">
    <location>
        <begin position="757"/>
        <end position="778"/>
    </location>
</feature>
<feature type="compositionally biased region" description="Basic and acidic residues" evidence="1">
    <location>
        <begin position="79"/>
        <end position="90"/>
    </location>
</feature>
<feature type="compositionally biased region" description="Basic and acidic residues" evidence="1">
    <location>
        <begin position="714"/>
        <end position="728"/>
    </location>
</feature>
<evidence type="ECO:0000256" key="1">
    <source>
        <dbReference type="SAM" id="MobiDB-lite"/>
    </source>
</evidence>
<dbReference type="EMBL" id="JAXOVC010000001">
    <property type="protein sequence ID" value="KAK4507879.1"/>
    <property type="molecule type" value="Genomic_DNA"/>
</dbReference>
<protein>
    <submittedName>
        <fullName evidence="2">Uncharacterized protein</fullName>
    </submittedName>
</protein>
<feature type="region of interest" description="Disordered" evidence="1">
    <location>
        <begin position="704"/>
        <end position="738"/>
    </location>
</feature>
<proteinExistence type="predicted"/>
<gene>
    <name evidence="2" type="ORF">PRZ48_001614</name>
</gene>
<feature type="compositionally biased region" description="Polar residues" evidence="1">
    <location>
        <begin position="27"/>
        <end position="58"/>
    </location>
</feature>
<feature type="compositionally biased region" description="Polar residues" evidence="1">
    <location>
        <begin position="221"/>
        <end position="236"/>
    </location>
</feature>
<feature type="compositionally biased region" description="Low complexity" evidence="1">
    <location>
        <begin position="253"/>
        <end position="265"/>
    </location>
</feature>
<comment type="caution">
    <text evidence="2">The sequence shown here is derived from an EMBL/GenBank/DDBJ whole genome shotgun (WGS) entry which is preliminary data.</text>
</comment>
<keyword evidence="3" id="KW-1185">Reference proteome</keyword>
<feature type="region of interest" description="Disordered" evidence="1">
    <location>
        <begin position="752"/>
        <end position="798"/>
    </location>
</feature>
<feature type="region of interest" description="Disordered" evidence="1">
    <location>
        <begin position="1"/>
        <end position="373"/>
    </location>
</feature>